<gene>
    <name evidence="2" type="primary">LOC142176572</name>
</gene>
<reference evidence="2" key="2">
    <citation type="submission" date="2025-08" db="UniProtKB">
        <authorList>
            <consortium name="RefSeq"/>
        </authorList>
    </citation>
    <scope>IDENTIFICATION</scope>
    <source>
        <tissue evidence="2">Leaf</tissue>
    </source>
</reference>
<evidence type="ECO:0000313" key="2">
    <source>
        <dbReference type="RefSeq" id="XP_075100663.1"/>
    </source>
</evidence>
<proteinExistence type="predicted"/>
<name>A0AC58TTV6_TOBAC</name>
<reference evidence="1" key="1">
    <citation type="journal article" date="2014" name="Nat. Commun.">
        <title>The tobacco genome sequence and its comparison with those of tomato and potato.</title>
        <authorList>
            <person name="Sierro N."/>
            <person name="Battey J.N."/>
            <person name="Ouadi S."/>
            <person name="Bakaher N."/>
            <person name="Bovet L."/>
            <person name="Willig A."/>
            <person name="Goepfert S."/>
            <person name="Peitsch M.C."/>
            <person name="Ivanov N.V."/>
        </authorList>
    </citation>
    <scope>NUCLEOTIDE SEQUENCE [LARGE SCALE GENOMIC DNA]</scope>
</reference>
<accession>A0AC58TTV6</accession>
<dbReference type="Proteomes" id="UP000790787">
    <property type="component" value="Chromosome 22"/>
</dbReference>
<evidence type="ECO:0000313" key="1">
    <source>
        <dbReference type="Proteomes" id="UP000790787"/>
    </source>
</evidence>
<keyword evidence="1" id="KW-1185">Reference proteome</keyword>
<dbReference type="RefSeq" id="XP_075100663.1">
    <property type="nucleotide sequence ID" value="XM_075244562.1"/>
</dbReference>
<organism evidence="1 2">
    <name type="scientific">Nicotiana tabacum</name>
    <name type="common">Common tobacco</name>
    <dbReference type="NCBI Taxonomy" id="4097"/>
    <lineage>
        <taxon>Eukaryota</taxon>
        <taxon>Viridiplantae</taxon>
        <taxon>Streptophyta</taxon>
        <taxon>Embryophyta</taxon>
        <taxon>Tracheophyta</taxon>
        <taxon>Spermatophyta</taxon>
        <taxon>Magnoliopsida</taxon>
        <taxon>eudicotyledons</taxon>
        <taxon>Gunneridae</taxon>
        <taxon>Pentapetalae</taxon>
        <taxon>asterids</taxon>
        <taxon>lamiids</taxon>
        <taxon>Solanales</taxon>
        <taxon>Solanaceae</taxon>
        <taxon>Nicotianoideae</taxon>
        <taxon>Nicotianeae</taxon>
        <taxon>Nicotiana</taxon>
    </lineage>
</organism>
<protein>
    <submittedName>
        <fullName evidence="2">Uncharacterized protein LOC142176572</fullName>
    </submittedName>
</protein>
<sequence length="126" mass="14631">MIRFFEAYKLVVITKRITWQLPNERWFKCNTDGASRENPGPISYGFCVRNYVGDVVFAKVEQIGNTTNMVAKARGIMEGPSYYIQMDFHPLIIETDSMVMKKIIEGEWEVPWCISKEVKKINQMKG</sequence>